<proteinExistence type="predicted"/>
<organism evidence="1 2">
    <name type="scientific">Prymnesium parvum</name>
    <name type="common">Toxic golden alga</name>
    <dbReference type="NCBI Taxonomy" id="97485"/>
    <lineage>
        <taxon>Eukaryota</taxon>
        <taxon>Haptista</taxon>
        <taxon>Haptophyta</taxon>
        <taxon>Prymnesiophyceae</taxon>
        <taxon>Prymnesiales</taxon>
        <taxon>Prymnesiaceae</taxon>
        <taxon>Prymnesium</taxon>
    </lineage>
</organism>
<sequence>MLPPMLSGLRPQRLHATPARCPASSAVALCRTWVEHVVIGLALCPWAQPVHEANGIRFAHTAAATRHGVYSALLDEIDALASAPPPRGAETTVLVTPNAFPTDFRQFNEMVGDFESFLQSEAPLGDQFQVVGFHPHHCFGGEDEEDPGNFVSRSPCPMVHILRQQSVTSALDAGWDTGNVPRSNKLLLHQLHAAYEGREGSEGAGAPPSRGRVDARALLEWKARGGGATRTTTFAEFLSFLGGFGGREGQR</sequence>
<comment type="caution">
    <text evidence="1">The sequence shown here is derived from an EMBL/GenBank/DDBJ whole genome shotgun (WGS) entry which is preliminary data.</text>
</comment>
<keyword evidence="2" id="KW-1185">Reference proteome</keyword>
<gene>
    <name evidence="1" type="ORF">AB1Y20_004423</name>
</gene>
<accession>A0AB34IWA7</accession>
<dbReference type="Pfam" id="PF07209">
    <property type="entry name" value="DUF1415"/>
    <property type="match status" value="1"/>
</dbReference>
<dbReference type="AlphaFoldDB" id="A0AB34IWA7"/>
<reference evidence="1 2" key="1">
    <citation type="journal article" date="2024" name="Science">
        <title>Giant polyketide synthase enzymes in the biosynthesis of giant marine polyether toxins.</title>
        <authorList>
            <person name="Fallon T.R."/>
            <person name="Shende V.V."/>
            <person name="Wierzbicki I.H."/>
            <person name="Pendleton A.L."/>
            <person name="Watervoot N.F."/>
            <person name="Auber R.P."/>
            <person name="Gonzalez D.J."/>
            <person name="Wisecaver J.H."/>
            <person name="Moore B.S."/>
        </authorList>
    </citation>
    <scope>NUCLEOTIDE SEQUENCE [LARGE SCALE GENOMIC DNA]</scope>
    <source>
        <strain evidence="1 2">12B1</strain>
    </source>
</reference>
<evidence type="ECO:0000313" key="1">
    <source>
        <dbReference type="EMBL" id="KAL1508312.1"/>
    </source>
</evidence>
<evidence type="ECO:0008006" key="3">
    <source>
        <dbReference type="Google" id="ProtNLM"/>
    </source>
</evidence>
<evidence type="ECO:0000313" key="2">
    <source>
        <dbReference type="Proteomes" id="UP001515480"/>
    </source>
</evidence>
<name>A0AB34IWA7_PRYPA</name>
<dbReference type="Proteomes" id="UP001515480">
    <property type="component" value="Unassembled WGS sequence"/>
</dbReference>
<dbReference type="EMBL" id="JBGBPQ010000016">
    <property type="protein sequence ID" value="KAL1508312.1"/>
    <property type="molecule type" value="Genomic_DNA"/>
</dbReference>
<protein>
    <recommendedName>
        <fullName evidence="3">DUF1415 domain-containing protein</fullName>
    </recommendedName>
</protein>
<dbReference type="InterPro" id="IPR009858">
    <property type="entry name" value="DUF1415"/>
</dbReference>